<dbReference type="InterPro" id="IPR006015">
    <property type="entry name" value="Universal_stress_UspA"/>
</dbReference>
<dbReference type="RefSeq" id="WP_171248376.1">
    <property type="nucleotide sequence ID" value="NZ_JABFAJ010000027.1"/>
</dbReference>
<name>A0A849KC48_9MICO</name>
<dbReference type="Pfam" id="PF00582">
    <property type="entry name" value="Usp"/>
    <property type="match status" value="2"/>
</dbReference>
<feature type="domain" description="UspA" evidence="2">
    <location>
        <begin position="4"/>
        <end position="147"/>
    </location>
</feature>
<comment type="similarity">
    <text evidence="1">Belongs to the universal stress protein A family.</text>
</comment>
<dbReference type="Proteomes" id="UP000557204">
    <property type="component" value="Unassembled WGS sequence"/>
</dbReference>
<sequence>MKSTRVIVGIDGSIAGEQALDWAAAEAVRRQGTLTVVSAYTVPTTPAEPGFGLGEQAIRERAEEGISRAAERLVELREHRPTAAPVADEVSWEVVSGTPAGVLVGHTGPESVVVVGQRGLGGIDRVVLGSVSSAVAAMAHGSVVVVPTDPVAQHSVTPSDSVGPIWRVVAAVDTDEQADRVLEQAFGEADCAAAPLLVVHAVHPDFIAGPYAMASALSQEYRDEAMKAMTDIMSRWTDKFPDVEVSTEVVTGVPIDVLQQRLNRHDLAVVGGRKHSPMVGRVLGSMPDRLVRHAPCPVLIAHESA</sequence>
<evidence type="ECO:0000313" key="4">
    <source>
        <dbReference type="Proteomes" id="UP000557204"/>
    </source>
</evidence>
<dbReference type="InterPro" id="IPR014729">
    <property type="entry name" value="Rossmann-like_a/b/a_fold"/>
</dbReference>
<proteinExistence type="inferred from homology"/>
<evidence type="ECO:0000256" key="1">
    <source>
        <dbReference type="ARBA" id="ARBA00008791"/>
    </source>
</evidence>
<evidence type="ECO:0000259" key="2">
    <source>
        <dbReference type="Pfam" id="PF00582"/>
    </source>
</evidence>
<dbReference type="CDD" id="cd00293">
    <property type="entry name" value="USP-like"/>
    <property type="match status" value="1"/>
</dbReference>
<accession>A0A849KC48</accession>
<dbReference type="PANTHER" id="PTHR46268">
    <property type="entry name" value="STRESS RESPONSE PROTEIN NHAX"/>
    <property type="match status" value="1"/>
</dbReference>
<dbReference type="InterPro" id="IPR006016">
    <property type="entry name" value="UspA"/>
</dbReference>
<organism evidence="3 4">
    <name type="scientific">Isoptericola sediminis</name>
    <dbReference type="NCBI Taxonomy" id="2733572"/>
    <lineage>
        <taxon>Bacteria</taxon>
        <taxon>Bacillati</taxon>
        <taxon>Actinomycetota</taxon>
        <taxon>Actinomycetes</taxon>
        <taxon>Micrococcales</taxon>
        <taxon>Promicromonosporaceae</taxon>
        <taxon>Isoptericola</taxon>
    </lineage>
</organism>
<dbReference type="SUPFAM" id="SSF52402">
    <property type="entry name" value="Adenine nucleotide alpha hydrolases-like"/>
    <property type="match status" value="2"/>
</dbReference>
<dbReference type="Gene3D" id="3.40.50.620">
    <property type="entry name" value="HUPs"/>
    <property type="match status" value="2"/>
</dbReference>
<dbReference type="AlphaFoldDB" id="A0A849KC48"/>
<evidence type="ECO:0000313" key="3">
    <source>
        <dbReference type="EMBL" id="NNU28827.1"/>
    </source>
</evidence>
<protein>
    <submittedName>
        <fullName evidence="3">Universal stress protein</fullName>
    </submittedName>
</protein>
<feature type="domain" description="UspA" evidence="2">
    <location>
        <begin position="167"/>
        <end position="301"/>
    </location>
</feature>
<reference evidence="3 4" key="1">
    <citation type="submission" date="2020-05" db="EMBL/GenBank/DDBJ databases">
        <title>Genome sequence of Isoptericola sp. JC619 isolated from Chilika lagoon, India.</title>
        <authorList>
            <person name="Kumar D."/>
            <person name="Appam K."/>
            <person name="Gandham S."/>
            <person name="Uppada J."/>
            <person name="Sasikala C."/>
            <person name="Venkata Ramana C."/>
        </authorList>
    </citation>
    <scope>NUCLEOTIDE SEQUENCE [LARGE SCALE GENOMIC DNA]</scope>
    <source>
        <strain evidence="3 4">JC619</strain>
    </source>
</reference>
<dbReference type="EMBL" id="JABFAJ010000027">
    <property type="protein sequence ID" value="NNU28827.1"/>
    <property type="molecule type" value="Genomic_DNA"/>
</dbReference>
<dbReference type="PANTHER" id="PTHR46268:SF6">
    <property type="entry name" value="UNIVERSAL STRESS PROTEIN UP12"/>
    <property type="match status" value="1"/>
</dbReference>
<gene>
    <name evidence="3" type="ORF">HLI28_14935</name>
</gene>
<dbReference type="PRINTS" id="PR01438">
    <property type="entry name" value="UNVRSLSTRESS"/>
</dbReference>
<keyword evidence="4" id="KW-1185">Reference proteome</keyword>
<comment type="caution">
    <text evidence="3">The sequence shown here is derived from an EMBL/GenBank/DDBJ whole genome shotgun (WGS) entry which is preliminary data.</text>
</comment>